<comment type="caution">
    <text evidence="3">The sequence shown here is derived from an EMBL/GenBank/DDBJ whole genome shotgun (WGS) entry which is preliminary data.</text>
</comment>
<name>A0A840MQF5_9PROT</name>
<evidence type="ECO:0000313" key="3">
    <source>
        <dbReference type="EMBL" id="MBB5019002.1"/>
    </source>
</evidence>
<dbReference type="InterPro" id="IPR013702">
    <property type="entry name" value="FIST_domain_N"/>
</dbReference>
<dbReference type="InterPro" id="IPR019494">
    <property type="entry name" value="FIST_C"/>
</dbReference>
<accession>A0A840MQF5</accession>
<evidence type="ECO:0008006" key="5">
    <source>
        <dbReference type="Google" id="ProtNLM"/>
    </source>
</evidence>
<dbReference type="Pfam" id="PF08495">
    <property type="entry name" value="FIST"/>
    <property type="match status" value="1"/>
</dbReference>
<evidence type="ECO:0000259" key="2">
    <source>
        <dbReference type="SMART" id="SM01204"/>
    </source>
</evidence>
<feature type="domain" description="FIST C-domain" evidence="2">
    <location>
        <begin position="220"/>
        <end position="360"/>
    </location>
</feature>
<protein>
    <recommendedName>
        <fullName evidence="5">Histidine kinase</fullName>
    </recommendedName>
</protein>
<reference evidence="3 4" key="1">
    <citation type="submission" date="2020-08" db="EMBL/GenBank/DDBJ databases">
        <title>Genomic Encyclopedia of Type Strains, Phase IV (KMG-IV): sequencing the most valuable type-strain genomes for metagenomic binning, comparative biology and taxonomic classification.</title>
        <authorList>
            <person name="Goeker M."/>
        </authorList>
    </citation>
    <scope>NUCLEOTIDE SEQUENCE [LARGE SCALE GENOMIC DNA]</scope>
    <source>
        <strain evidence="3 4">DSM 27165</strain>
    </source>
</reference>
<proteinExistence type="predicted"/>
<organism evidence="3 4">
    <name type="scientific">Chitinivorax tropicus</name>
    <dbReference type="NCBI Taxonomy" id="714531"/>
    <lineage>
        <taxon>Bacteria</taxon>
        <taxon>Pseudomonadati</taxon>
        <taxon>Pseudomonadota</taxon>
        <taxon>Betaproteobacteria</taxon>
        <taxon>Chitinivorax</taxon>
    </lineage>
</organism>
<sequence length="381" mass="40557">MQLLQIVVPDGQQPEAAQLSQLAQIAPQWLLVFGGAGRWQDPSWLAPIRAALPGTRVMGCSTAGEIAQQYVETDSLTLTAVHFDHPDFSLAAVDMGDMQDSQAAGQRLGEALKRPDLHAVFVLGQGVAINGSAMIAGLKQALGNEIQITGGLAGDNGAFQQTWTLLDDRISTRQLVGIGFHGQSIKLYHGSFGGWQPFGPIRKVTRCDGNVLFELDGKSALAIYKEYLGDYAKDLPGSGLLFPFAILGDGSTETGLIRTILGIDESAGSLVLAGDVELGSQLRLMHASTDALVDGAQAAAEAAWQEAQHNQASLSILISCVGRKLVMGDRVEEELEAVTDVLHAQSILTGFYSNGEISPHGNIADCRLHNQTMTITCIQEI</sequence>
<evidence type="ECO:0000259" key="1">
    <source>
        <dbReference type="SMART" id="SM00897"/>
    </source>
</evidence>
<dbReference type="Pfam" id="PF10442">
    <property type="entry name" value="FIST_C"/>
    <property type="match status" value="1"/>
</dbReference>
<dbReference type="AlphaFoldDB" id="A0A840MQF5"/>
<keyword evidence="4" id="KW-1185">Reference proteome</keyword>
<dbReference type="EMBL" id="JACHHY010000013">
    <property type="protein sequence ID" value="MBB5019002.1"/>
    <property type="molecule type" value="Genomic_DNA"/>
</dbReference>
<evidence type="ECO:0000313" key="4">
    <source>
        <dbReference type="Proteomes" id="UP000575898"/>
    </source>
</evidence>
<feature type="domain" description="FIST" evidence="1">
    <location>
        <begin position="26"/>
        <end position="219"/>
    </location>
</feature>
<dbReference type="SMART" id="SM00897">
    <property type="entry name" value="FIST"/>
    <property type="match status" value="1"/>
</dbReference>
<dbReference type="PANTHER" id="PTHR40252">
    <property type="entry name" value="BLR0328 PROTEIN"/>
    <property type="match status" value="1"/>
</dbReference>
<dbReference type="PANTHER" id="PTHR40252:SF2">
    <property type="entry name" value="BLR0328 PROTEIN"/>
    <property type="match status" value="1"/>
</dbReference>
<gene>
    <name evidence="3" type="ORF">HNQ59_002300</name>
</gene>
<dbReference type="RefSeq" id="WP_184039124.1">
    <property type="nucleotide sequence ID" value="NZ_JACHHY010000013.1"/>
</dbReference>
<dbReference type="Proteomes" id="UP000575898">
    <property type="component" value="Unassembled WGS sequence"/>
</dbReference>
<dbReference type="SMART" id="SM01204">
    <property type="entry name" value="FIST_C"/>
    <property type="match status" value="1"/>
</dbReference>